<reference evidence="5" key="1">
    <citation type="submission" date="2020-08" db="EMBL/GenBank/DDBJ databases">
        <title>Genome public.</title>
        <authorList>
            <person name="Liu C."/>
            <person name="Sun Q."/>
        </authorList>
    </citation>
    <scope>NUCLEOTIDE SEQUENCE</scope>
    <source>
        <strain evidence="5">BX8</strain>
    </source>
</reference>
<dbReference type="PANTHER" id="PTHR30146:SF109">
    <property type="entry name" value="HTH-TYPE TRANSCRIPTIONAL REGULATOR GALS"/>
    <property type="match status" value="1"/>
</dbReference>
<keyword evidence="2" id="KW-0238">DNA-binding</keyword>
<dbReference type="SUPFAM" id="SSF53822">
    <property type="entry name" value="Periplasmic binding protein-like I"/>
    <property type="match status" value="1"/>
</dbReference>
<dbReference type="Proteomes" id="UP000659630">
    <property type="component" value="Unassembled WGS sequence"/>
</dbReference>
<dbReference type="Gene3D" id="3.40.50.2300">
    <property type="match status" value="1"/>
</dbReference>
<dbReference type="Gene3D" id="1.10.10.10">
    <property type="entry name" value="Winged helix-like DNA-binding domain superfamily/Winged helix DNA-binding domain"/>
    <property type="match status" value="1"/>
</dbReference>
<evidence type="ECO:0000256" key="1">
    <source>
        <dbReference type="ARBA" id="ARBA00023015"/>
    </source>
</evidence>
<keyword evidence="6" id="KW-1185">Reference proteome</keyword>
<dbReference type="GO" id="GO:0003700">
    <property type="term" value="F:DNA-binding transcription factor activity"/>
    <property type="evidence" value="ECO:0007669"/>
    <property type="project" value="TreeGrafter"/>
</dbReference>
<keyword evidence="1" id="KW-0805">Transcription regulation</keyword>
<dbReference type="InterPro" id="IPR036388">
    <property type="entry name" value="WH-like_DNA-bd_sf"/>
</dbReference>
<evidence type="ECO:0000259" key="4">
    <source>
        <dbReference type="Pfam" id="PF13377"/>
    </source>
</evidence>
<keyword evidence="3" id="KW-0804">Transcription</keyword>
<comment type="caution">
    <text evidence="5">The sequence shown here is derived from an EMBL/GenBank/DDBJ whole genome shotgun (WGS) entry which is preliminary data.</text>
</comment>
<feature type="domain" description="Transcriptional regulator LacI/GalR-like sensor" evidence="4">
    <location>
        <begin position="104"/>
        <end position="239"/>
    </location>
</feature>
<protein>
    <submittedName>
        <fullName evidence="5">Substrate-binding domain-containing protein</fullName>
    </submittedName>
</protein>
<evidence type="ECO:0000256" key="2">
    <source>
        <dbReference type="ARBA" id="ARBA00023125"/>
    </source>
</evidence>
<dbReference type="Pfam" id="PF13377">
    <property type="entry name" value="Peripla_BP_3"/>
    <property type="match status" value="1"/>
</dbReference>
<dbReference type="GO" id="GO:0000976">
    <property type="term" value="F:transcription cis-regulatory region binding"/>
    <property type="evidence" value="ECO:0007669"/>
    <property type="project" value="TreeGrafter"/>
</dbReference>
<dbReference type="AlphaFoldDB" id="A0A923I7A4"/>
<evidence type="ECO:0000313" key="6">
    <source>
        <dbReference type="Proteomes" id="UP000659630"/>
    </source>
</evidence>
<name>A0A923I7A4_9FIRM</name>
<dbReference type="EMBL" id="JACONZ010000003">
    <property type="protein sequence ID" value="MBC5581596.1"/>
    <property type="molecule type" value="Genomic_DNA"/>
</dbReference>
<dbReference type="PANTHER" id="PTHR30146">
    <property type="entry name" value="LACI-RELATED TRANSCRIPTIONAL REPRESSOR"/>
    <property type="match status" value="1"/>
</dbReference>
<dbReference type="RefSeq" id="WP_186887971.1">
    <property type="nucleotide sequence ID" value="NZ_JACONZ010000003.1"/>
</dbReference>
<evidence type="ECO:0000256" key="3">
    <source>
        <dbReference type="ARBA" id="ARBA00023163"/>
    </source>
</evidence>
<gene>
    <name evidence="5" type="ORF">H8S23_08765</name>
</gene>
<accession>A0A923I7A4</accession>
<sequence>MVLILVEPSYSRSVWCLNLLDGLTSEFKQKRVPFRQIASLDEADADDRYIYLIGSDNAWVRAALTACNRLGVYPILLCNQAYHTFDADYSTVCSDVINSMRRLVELLRARGHGRIALYGVNPQSVSDESRMNSYLAARAAAGEEDGRQDVFFNSGSLENCFEEFMGRADEYDAVICANDFAAISLVRRLGLRDKAQLERLAIAGCADARLAQLYGGHILSVRVNFVEYGRAAVTLLENLRKNPYLSHIIMMIRWDFSLLDGAVAPAPPPRPREKAPALPDEPDVFYEDRELNEMMLLEKLLGGCEDPDHEIIRLLLRGEPYEKIAETCFLTESAIKYRIKKMVRTCCVQGRKELTALLRRYLPGGDPGGH</sequence>
<dbReference type="InterPro" id="IPR046335">
    <property type="entry name" value="LacI/GalR-like_sensor"/>
</dbReference>
<evidence type="ECO:0000313" key="5">
    <source>
        <dbReference type="EMBL" id="MBC5581596.1"/>
    </source>
</evidence>
<proteinExistence type="predicted"/>
<organism evidence="5 6">
    <name type="scientific">Anaerofilum hominis</name>
    <dbReference type="NCBI Taxonomy" id="2763016"/>
    <lineage>
        <taxon>Bacteria</taxon>
        <taxon>Bacillati</taxon>
        <taxon>Bacillota</taxon>
        <taxon>Clostridia</taxon>
        <taxon>Eubacteriales</taxon>
        <taxon>Oscillospiraceae</taxon>
        <taxon>Anaerofilum</taxon>
    </lineage>
</organism>
<dbReference type="InterPro" id="IPR028082">
    <property type="entry name" value="Peripla_BP_I"/>
</dbReference>